<dbReference type="EMBL" id="CM029053">
    <property type="protein sequence ID" value="KAG2548970.1"/>
    <property type="molecule type" value="Genomic_DNA"/>
</dbReference>
<dbReference type="Gene3D" id="3.30.710.10">
    <property type="entry name" value="Potassium Channel Kv1.1, Chain A"/>
    <property type="match status" value="1"/>
</dbReference>
<dbReference type="PROSITE" id="PS50144">
    <property type="entry name" value="MATH"/>
    <property type="match status" value="1"/>
</dbReference>
<keyword evidence="5" id="KW-1185">Reference proteome</keyword>
<dbReference type="Gene3D" id="2.60.210.10">
    <property type="entry name" value="Apoptosis, Tumor Necrosis Factor Receptor Associated Protein 2, Chain A"/>
    <property type="match status" value="1"/>
</dbReference>
<comment type="caution">
    <text evidence="4">The sequence shown here is derived from an EMBL/GenBank/DDBJ whole genome shotgun (WGS) entry which is preliminary data.</text>
</comment>
<comment type="pathway">
    <text evidence="1">Protein modification; protein ubiquitination.</text>
</comment>
<dbReference type="InterPro" id="IPR008974">
    <property type="entry name" value="TRAF-like"/>
</dbReference>
<dbReference type="InterPro" id="IPR045005">
    <property type="entry name" value="BPM1-6"/>
</dbReference>
<dbReference type="SUPFAM" id="SSF49599">
    <property type="entry name" value="TRAF domain-like"/>
    <property type="match status" value="1"/>
</dbReference>
<dbReference type="Pfam" id="PF22486">
    <property type="entry name" value="MATH_2"/>
    <property type="match status" value="1"/>
</dbReference>
<dbReference type="Pfam" id="PF24570">
    <property type="entry name" value="BACK_BPM_SPOP"/>
    <property type="match status" value="1"/>
</dbReference>
<comment type="similarity">
    <text evidence="2">Belongs to the Tdpoz family.</text>
</comment>
<dbReference type="InterPro" id="IPR011333">
    <property type="entry name" value="SKP1/BTB/POZ_sf"/>
</dbReference>
<gene>
    <name evidence="4" type="ORF">PVAP13_9KG228600</name>
</gene>
<dbReference type="Gene3D" id="1.25.40.420">
    <property type="match status" value="1"/>
</dbReference>
<dbReference type="SMART" id="SM00225">
    <property type="entry name" value="BTB"/>
    <property type="match status" value="1"/>
</dbReference>
<evidence type="ECO:0000313" key="5">
    <source>
        <dbReference type="Proteomes" id="UP000823388"/>
    </source>
</evidence>
<dbReference type="AlphaFoldDB" id="A0A8T0NI11"/>
<organism evidence="4 5">
    <name type="scientific">Panicum virgatum</name>
    <name type="common">Blackwell switchgrass</name>
    <dbReference type="NCBI Taxonomy" id="38727"/>
    <lineage>
        <taxon>Eukaryota</taxon>
        <taxon>Viridiplantae</taxon>
        <taxon>Streptophyta</taxon>
        <taxon>Embryophyta</taxon>
        <taxon>Tracheophyta</taxon>
        <taxon>Spermatophyta</taxon>
        <taxon>Magnoliopsida</taxon>
        <taxon>Liliopsida</taxon>
        <taxon>Poales</taxon>
        <taxon>Poaceae</taxon>
        <taxon>PACMAD clade</taxon>
        <taxon>Panicoideae</taxon>
        <taxon>Panicodae</taxon>
        <taxon>Paniceae</taxon>
        <taxon>Panicinae</taxon>
        <taxon>Panicum</taxon>
        <taxon>Panicum sect. Hiantes</taxon>
    </lineage>
</organism>
<dbReference type="GO" id="GO:0016567">
    <property type="term" value="P:protein ubiquitination"/>
    <property type="evidence" value="ECO:0007669"/>
    <property type="project" value="InterPro"/>
</dbReference>
<evidence type="ECO:0000256" key="2">
    <source>
        <dbReference type="ARBA" id="ARBA00010846"/>
    </source>
</evidence>
<evidence type="ECO:0000256" key="1">
    <source>
        <dbReference type="ARBA" id="ARBA00004906"/>
    </source>
</evidence>
<dbReference type="InterPro" id="IPR000210">
    <property type="entry name" value="BTB/POZ_dom"/>
</dbReference>
<dbReference type="InterPro" id="IPR002083">
    <property type="entry name" value="MATH/TRAF_dom"/>
</dbReference>
<dbReference type="PANTHER" id="PTHR26379">
    <property type="entry name" value="BTB/POZ AND MATH DOMAIN-CONTAINING PROTEIN 1"/>
    <property type="match status" value="1"/>
</dbReference>
<evidence type="ECO:0000313" key="4">
    <source>
        <dbReference type="EMBL" id="KAG2548970.1"/>
    </source>
</evidence>
<protein>
    <recommendedName>
        <fullName evidence="3">MATH domain-containing protein</fullName>
    </recommendedName>
</protein>
<dbReference type="Pfam" id="PF00651">
    <property type="entry name" value="BTB"/>
    <property type="match status" value="1"/>
</dbReference>
<evidence type="ECO:0000259" key="3">
    <source>
        <dbReference type="PROSITE" id="PS50144"/>
    </source>
</evidence>
<feature type="domain" description="MATH" evidence="3">
    <location>
        <begin position="26"/>
        <end position="168"/>
    </location>
</feature>
<dbReference type="CDD" id="cd00121">
    <property type="entry name" value="MATH"/>
    <property type="match status" value="1"/>
</dbReference>
<sequence length="377" mass="42475">MPAPGSGAPDADDSSSASAIVAGTVTGHHVLHIEGYSRIKEETPNGKSVKSRPFRIGGRSWRILYYPNGRSSLYTDDITISLALEESATGPVKARAKFSLLDQAGKPKEIDPDNQLEYKFHDRFYNGHNEVKLSDLASVRQGQDEPASDYFRRFKYIKNRCFNLTVFEKELADLVFDGLCSYLKKKLEGFEYYTINYLHMKVLGLEFRLQSAKDAHNTHRAFDYVGAMKESTTSGSGDDGIPIDGILPQVFEALLDFIYTDSLPEMEEQEEAVMAQHLLEAADRYDLKRLKLICEDKLCRHLDVSNSATTLVLAEQHNCQGLRPCLEACIEFLRSPDALEAVLETDGFDHLTKSFPALMRELIFKLATRSRKRKLST</sequence>
<dbReference type="SUPFAM" id="SSF54695">
    <property type="entry name" value="POZ domain"/>
    <property type="match status" value="1"/>
</dbReference>
<accession>A0A8T0NI11</accession>
<dbReference type="PANTHER" id="PTHR26379:SF422">
    <property type="entry name" value="BTB DOMAIN-CONTAINING PROTEIN"/>
    <property type="match status" value="1"/>
</dbReference>
<name>A0A8T0NI11_PANVG</name>
<proteinExistence type="inferred from homology"/>
<reference evidence="4" key="1">
    <citation type="submission" date="2020-05" db="EMBL/GenBank/DDBJ databases">
        <title>WGS assembly of Panicum virgatum.</title>
        <authorList>
            <person name="Lovell J.T."/>
            <person name="Jenkins J."/>
            <person name="Shu S."/>
            <person name="Juenger T.E."/>
            <person name="Schmutz J."/>
        </authorList>
    </citation>
    <scope>NUCLEOTIDE SEQUENCE</scope>
    <source>
        <strain evidence="4">AP13</strain>
    </source>
</reference>
<dbReference type="Proteomes" id="UP000823388">
    <property type="component" value="Chromosome 9K"/>
</dbReference>
<dbReference type="InterPro" id="IPR056423">
    <property type="entry name" value="BACK_BPM_SPOP"/>
</dbReference>